<dbReference type="GO" id="GO:0046872">
    <property type="term" value="F:metal ion binding"/>
    <property type="evidence" value="ECO:0007669"/>
    <property type="project" value="UniProtKB-KW"/>
</dbReference>
<dbReference type="Pfam" id="PF22936">
    <property type="entry name" value="Pol_BBD"/>
    <property type="match status" value="1"/>
</dbReference>
<dbReference type="InterPro" id="IPR036397">
    <property type="entry name" value="RNaseH_sf"/>
</dbReference>
<sequence>MSSTLIQIDEYPYPVTQNVANFVSLKLSSTNFLLWKTQMLNILESYDLQGFITGETQPPPQFVVVEESGAQSIKLNPNFIKWRKTDRLVKGWLIATLSEEVLGIVVGLDTAIEAVCDDLAAIGEPVLDHKKSWWLLNDLGKGYEMFTTTMLRPPIPPYSEIVTLLESHSERHQLDTQTQAAPQMAFYNQRSNKNKKHNGSSNSFNFRGRGFSQGHPFGSRKPDQQNARPQGENQSFRSNNKDEAPICQICNKRNHTALKCFNRFNHSFTPEIIPQALAAITIADNQDSKWFPNTSATDHITGNPSNLHSLTPYTGSDGVMVGNGDILQITHVGQANIESGNKSLQLNDVLLVPDIKKDLISVSKLTSDLPLKFEFDGDGFVIKDRSTNRVVARGTKKDGLYALVGESKDGSYAEAFFSSRFRRVDNECWHQRLGHPHQRVVDHLRIKNFISLDLQNKFSTICTSCQMGKSCRLPFLSVEHEIKIPFHKIHCDLWGPAPVRSREQFRFYVIFINDYTHFTWFYPMRRKSDLTGCFDHFYKYVSCQFNAKIHIFQSDEGGEFGGGEFTKKLANLSIHYQSACPKTPEQNGTAKRKHQNITELGLTMMFHAHLPPRFWTECFSTAVHLINNLPSPTLDMESPFFRIYGKQSDCSSLRVLGCKCFPYLGDYRSNKLEPKSLPCVFIGYSTKHKGYKCFYPPTGRIYISRHVVFDEKILPFSTPAQLYDTNPIEGELSTFSDWEESSLPKQMTNVFPISGFAPPTTTHLDCQQDSTALPTLTELETSSPSRETQLSTPPIQPLQNSPHHIVMPSQSTLPDLVQTHSHTTSNTSFVPPYIEQSNPPLAPFVPTPNHHPMVTRSKQGIQRPNPKYLDLNTERVTHDIPTEPRSITSAKRHIGWVAAMDEELAALHANHTWSLVPHQPNMNVIGCKWVYKAKLKPDGSLDRLKARLVAKGFSQVDVVKGWDIRQLDVKNAFLHGSLSTPVYMHQPLGYVNPKHPTHVCQLSCALYGLKQAPRAWFDRLSTFLLSLGFHSSISDPSLFICHSRHGILILLLYVDDMVIIGNDPTRIKWLITQLGQEFSIKDLGFIHHFLGIEAHYTNNGLFLCQTRYAEDILHRASMQSSRPISTPMPEKGRHLPSTDGPYPDPSHYRSLVGALQYLTFTRPDLSYSVNFACQFMHSPTMAHYKLVKRILRYVRGTTSLGIIIHASSTLDFNCISWSAKKQPTVARSSAEAEYRAMASTAAELTWLSFLLRDLGISISRPPILHCDNLSALHMTINPVFHGRTKHIELDYHYVRERVALGALETRFVPSNHQLADIFTKPLSKALFLDLRLKLGLLFDPRHSLRGSVNTAENMESVSISDTAENMESVSISAAEISAA</sequence>
<evidence type="ECO:0000256" key="1">
    <source>
        <dbReference type="ARBA" id="ARBA00022670"/>
    </source>
</evidence>
<dbReference type="GO" id="GO:0004190">
    <property type="term" value="F:aspartic-type endopeptidase activity"/>
    <property type="evidence" value="ECO:0007669"/>
    <property type="project" value="UniProtKB-KW"/>
</dbReference>
<name>A0A2N9J4Q8_FAGSY</name>
<dbReference type="SUPFAM" id="SSF53098">
    <property type="entry name" value="Ribonuclease H-like"/>
    <property type="match status" value="1"/>
</dbReference>
<keyword evidence="1" id="KW-0645">Protease</keyword>
<evidence type="ECO:0000256" key="2">
    <source>
        <dbReference type="ARBA" id="ARBA00022723"/>
    </source>
</evidence>
<reference evidence="7" key="1">
    <citation type="submission" date="2018-02" db="EMBL/GenBank/DDBJ databases">
        <authorList>
            <person name="Cohen D.B."/>
            <person name="Kent A.D."/>
        </authorList>
    </citation>
    <scope>NUCLEOTIDE SEQUENCE</scope>
</reference>
<dbReference type="Pfam" id="PF25597">
    <property type="entry name" value="SH3_retrovirus"/>
    <property type="match status" value="1"/>
</dbReference>
<dbReference type="Pfam" id="PF13976">
    <property type="entry name" value="gag_pre-integrs"/>
    <property type="match status" value="1"/>
</dbReference>
<evidence type="ECO:0000256" key="4">
    <source>
        <dbReference type="ARBA" id="ARBA00022801"/>
    </source>
</evidence>
<dbReference type="InterPro" id="IPR057670">
    <property type="entry name" value="SH3_retrovirus"/>
</dbReference>
<feature type="compositionally biased region" description="Polar residues" evidence="5">
    <location>
        <begin position="224"/>
        <end position="238"/>
    </location>
</feature>
<keyword evidence="2" id="KW-0479">Metal-binding</keyword>
<dbReference type="EMBL" id="OIVN01006390">
    <property type="protein sequence ID" value="SPD32142.1"/>
    <property type="molecule type" value="Genomic_DNA"/>
</dbReference>
<dbReference type="PANTHER" id="PTHR42648:SF26">
    <property type="entry name" value="INTEGRASE CATALYTIC DOMAIN-CONTAINING PROTEIN"/>
    <property type="match status" value="1"/>
</dbReference>
<dbReference type="PANTHER" id="PTHR42648">
    <property type="entry name" value="TRANSPOSASE, PUTATIVE-RELATED"/>
    <property type="match status" value="1"/>
</dbReference>
<proteinExistence type="predicted"/>
<dbReference type="InterPro" id="IPR043502">
    <property type="entry name" value="DNA/RNA_pol_sf"/>
</dbReference>
<accession>A0A2N9J4Q8</accession>
<dbReference type="InterPro" id="IPR054722">
    <property type="entry name" value="PolX-like_BBD"/>
</dbReference>
<dbReference type="InterPro" id="IPR013103">
    <property type="entry name" value="RVT_2"/>
</dbReference>
<dbReference type="GO" id="GO:0006508">
    <property type="term" value="P:proteolysis"/>
    <property type="evidence" value="ECO:0007669"/>
    <property type="project" value="UniProtKB-KW"/>
</dbReference>
<keyword evidence="4" id="KW-0378">Hydrolase</keyword>
<evidence type="ECO:0000256" key="3">
    <source>
        <dbReference type="ARBA" id="ARBA00022750"/>
    </source>
</evidence>
<dbReference type="Gene3D" id="3.30.420.10">
    <property type="entry name" value="Ribonuclease H-like superfamily/Ribonuclease H"/>
    <property type="match status" value="1"/>
</dbReference>
<protein>
    <recommendedName>
        <fullName evidence="6">Integrase catalytic domain-containing protein</fullName>
    </recommendedName>
</protein>
<dbReference type="GO" id="GO:0015074">
    <property type="term" value="P:DNA integration"/>
    <property type="evidence" value="ECO:0007669"/>
    <property type="project" value="InterPro"/>
</dbReference>
<dbReference type="InterPro" id="IPR012337">
    <property type="entry name" value="RNaseH-like_sf"/>
</dbReference>
<dbReference type="Pfam" id="PF07727">
    <property type="entry name" value="RVT_2"/>
    <property type="match status" value="1"/>
</dbReference>
<dbReference type="GO" id="GO:0003676">
    <property type="term" value="F:nucleic acid binding"/>
    <property type="evidence" value="ECO:0007669"/>
    <property type="project" value="InterPro"/>
</dbReference>
<organism evidence="7">
    <name type="scientific">Fagus sylvatica</name>
    <name type="common">Beechnut</name>
    <dbReference type="NCBI Taxonomy" id="28930"/>
    <lineage>
        <taxon>Eukaryota</taxon>
        <taxon>Viridiplantae</taxon>
        <taxon>Streptophyta</taxon>
        <taxon>Embryophyta</taxon>
        <taxon>Tracheophyta</taxon>
        <taxon>Spermatophyta</taxon>
        <taxon>Magnoliopsida</taxon>
        <taxon>eudicotyledons</taxon>
        <taxon>Gunneridae</taxon>
        <taxon>Pentapetalae</taxon>
        <taxon>rosids</taxon>
        <taxon>fabids</taxon>
        <taxon>Fagales</taxon>
        <taxon>Fagaceae</taxon>
        <taxon>Fagus</taxon>
    </lineage>
</organism>
<feature type="domain" description="Integrase catalytic" evidence="6">
    <location>
        <begin position="481"/>
        <end position="647"/>
    </location>
</feature>
<dbReference type="PROSITE" id="PS50994">
    <property type="entry name" value="INTEGRASE"/>
    <property type="match status" value="1"/>
</dbReference>
<feature type="region of interest" description="Disordered" evidence="5">
    <location>
        <begin position="191"/>
        <end position="240"/>
    </location>
</feature>
<evidence type="ECO:0000256" key="5">
    <source>
        <dbReference type="SAM" id="MobiDB-lite"/>
    </source>
</evidence>
<evidence type="ECO:0000313" key="7">
    <source>
        <dbReference type="EMBL" id="SPD32142.1"/>
    </source>
</evidence>
<dbReference type="InterPro" id="IPR039537">
    <property type="entry name" value="Retrotran_Ty1/copia-like"/>
</dbReference>
<keyword evidence="3" id="KW-0064">Aspartyl protease</keyword>
<dbReference type="InterPro" id="IPR001584">
    <property type="entry name" value="Integrase_cat-core"/>
</dbReference>
<feature type="region of interest" description="Disordered" evidence="5">
    <location>
        <begin position="1120"/>
        <end position="1140"/>
    </location>
</feature>
<dbReference type="SUPFAM" id="SSF56672">
    <property type="entry name" value="DNA/RNA polymerases"/>
    <property type="match status" value="1"/>
</dbReference>
<dbReference type="CDD" id="cd09272">
    <property type="entry name" value="RNase_HI_RT_Ty1"/>
    <property type="match status" value="1"/>
</dbReference>
<gene>
    <name evidence="7" type="ORF">FSB_LOCUS60024</name>
</gene>
<evidence type="ECO:0000259" key="6">
    <source>
        <dbReference type="PROSITE" id="PS50994"/>
    </source>
</evidence>
<dbReference type="InterPro" id="IPR025724">
    <property type="entry name" value="GAG-pre-integrase_dom"/>
</dbReference>